<name>A0AAE3JES7_9FIRM</name>
<dbReference type="Proteomes" id="UP001198182">
    <property type="component" value="Unassembled WGS sequence"/>
</dbReference>
<evidence type="ECO:0008006" key="4">
    <source>
        <dbReference type="Google" id="ProtNLM"/>
    </source>
</evidence>
<gene>
    <name evidence="2" type="ORF">LKD81_05715</name>
</gene>
<proteinExistence type="predicted"/>
<protein>
    <recommendedName>
        <fullName evidence="4">Cobalt transport protein</fullName>
    </recommendedName>
</protein>
<feature type="transmembrane region" description="Helical" evidence="1">
    <location>
        <begin position="58"/>
        <end position="82"/>
    </location>
</feature>
<dbReference type="EMBL" id="JAJEQR010000012">
    <property type="protein sequence ID" value="MCC2230498.1"/>
    <property type="molecule type" value="Genomic_DNA"/>
</dbReference>
<dbReference type="RefSeq" id="WP_308453167.1">
    <property type="nucleotide sequence ID" value="NZ_JAJEQR010000012.1"/>
</dbReference>
<comment type="caution">
    <text evidence="2">The sequence shown here is derived from an EMBL/GenBank/DDBJ whole genome shotgun (WGS) entry which is preliminary data.</text>
</comment>
<dbReference type="AlphaFoldDB" id="A0AAE3JES7"/>
<sequence length="83" mass="9395">MMIAFEFAFTAPFQKLRALPSYLEILIVPMALRFIRIAETLSAETRSIDLKRRKSNYLSLRFAAWDVVFCVLLAASIAAGLIL</sequence>
<keyword evidence="1" id="KW-0812">Transmembrane</keyword>
<accession>A0AAE3JES7</accession>
<reference evidence="2" key="1">
    <citation type="submission" date="2021-10" db="EMBL/GenBank/DDBJ databases">
        <title>Anaerobic single-cell dispensing facilitates the cultivation of human gut bacteria.</title>
        <authorList>
            <person name="Afrizal A."/>
        </authorList>
    </citation>
    <scope>NUCLEOTIDE SEQUENCE</scope>
    <source>
        <strain evidence="2">CLA-AA-H215</strain>
    </source>
</reference>
<evidence type="ECO:0000313" key="3">
    <source>
        <dbReference type="Proteomes" id="UP001198182"/>
    </source>
</evidence>
<keyword evidence="1" id="KW-0472">Membrane</keyword>
<organism evidence="2 3">
    <name type="scientific">Hominifimenecus microfluidus</name>
    <dbReference type="NCBI Taxonomy" id="2885348"/>
    <lineage>
        <taxon>Bacteria</taxon>
        <taxon>Bacillati</taxon>
        <taxon>Bacillota</taxon>
        <taxon>Clostridia</taxon>
        <taxon>Lachnospirales</taxon>
        <taxon>Lachnospiraceae</taxon>
        <taxon>Hominifimenecus</taxon>
    </lineage>
</organism>
<keyword evidence="3" id="KW-1185">Reference proteome</keyword>
<keyword evidence="1" id="KW-1133">Transmembrane helix</keyword>
<evidence type="ECO:0000313" key="2">
    <source>
        <dbReference type="EMBL" id="MCC2230498.1"/>
    </source>
</evidence>
<evidence type="ECO:0000256" key="1">
    <source>
        <dbReference type="SAM" id="Phobius"/>
    </source>
</evidence>